<feature type="compositionally biased region" description="Acidic residues" evidence="1">
    <location>
        <begin position="96"/>
        <end position="108"/>
    </location>
</feature>
<evidence type="ECO:0000313" key="3">
    <source>
        <dbReference type="Proteomes" id="UP000479710"/>
    </source>
</evidence>
<feature type="compositionally biased region" description="Polar residues" evidence="1">
    <location>
        <begin position="133"/>
        <end position="145"/>
    </location>
</feature>
<comment type="caution">
    <text evidence="2">The sequence shown here is derived from an EMBL/GenBank/DDBJ whole genome shotgun (WGS) entry which is preliminary data.</text>
</comment>
<feature type="compositionally biased region" description="Basic and acidic residues" evidence="1">
    <location>
        <begin position="85"/>
        <end position="95"/>
    </location>
</feature>
<feature type="region of interest" description="Disordered" evidence="1">
    <location>
        <begin position="51"/>
        <end position="162"/>
    </location>
</feature>
<keyword evidence="3" id="KW-1185">Reference proteome</keyword>
<dbReference type="EMBL" id="SPHZ02000004">
    <property type="protein sequence ID" value="KAF0921988.1"/>
    <property type="molecule type" value="Genomic_DNA"/>
</dbReference>
<dbReference type="Proteomes" id="UP000479710">
    <property type="component" value="Unassembled WGS sequence"/>
</dbReference>
<evidence type="ECO:0000256" key="1">
    <source>
        <dbReference type="SAM" id="MobiDB-lite"/>
    </source>
</evidence>
<dbReference type="OrthoDB" id="682309at2759"/>
<dbReference type="AlphaFoldDB" id="A0A6G1EB17"/>
<sequence>MAVILLGFSVVLKARRKLSSKTKSSPTKYCLLYIMILYLDSLRIENINVPSEGEDVAPGSQPEEENKEDNGDDKNNGGVPDAEIAEDHVQANKEESDLEGEIKEDDADDGKKEHVPDAEKAKDCPKGSKEQQESQLPTPAQSTPTQEEESVEDYPFLARQSTPSILEDVPTFNLRFDSTQETVEEVTITNEDYGSFTTEDYEWVGREADEAIALKALEDFERLRRDADEASAFKASEDFERLRREADEASAKKDLEDTTPLPHEYNKRIVKPEKFQRSRFIDYANKKQFIVSHHVYLLNDQLDMNDIKISEEKMMKRKKMNM</sequence>
<gene>
    <name evidence="2" type="ORF">E2562_020671</name>
</gene>
<reference evidence="2 3" key="1">
    <citation type="submission" date="2019-11" db="EMBL/GenBank/DDBJ databases">
        <title>Whole genome sequence of Oryza granulata.</title>
        <authorList>
            <person name="Li W."/>
        </authorList>
    </citation>
    <scope>NUCLEOTIDE SEQUENCE [LARGE SCALE GENOMIC DNA]</scope>
    <source>
        <strain evidence="3">cv. Menghai</strain>
        <tissue evidence="2">Leaf</tissue>
    </source>
</reference>
<evidence type="ECO:0000313" key="2">
    <source>
        <dbReference type="EMBL" id="KAF0921988.1"/>
    </source>
</evidence>
<protein>
    <submittedName>
        <fullName evidence="2">Uncharacterized protein</fullName>
    </submittedName>
</protein>
<name>A0A6G1EB17_9ORYZ</name>
<organism evidence="2 3">
    <name type="scientific">Oryza meyeriana var. granulata</name>
    <dbReference type="NCBI Taxonomy" id="110450"/>
    <lineage>
        <taxon>Eukaryota</taxon>
        <taxon>Viridiplantae</taxon>
        <taxon>Streptophyta</taxon>
        <taxon>Embryophyta</taxon>
        <taxon>Tracheophyta</taxon>
        <taxon>Spermatophyta</taxon>
        <taxon>Magnoliopsida</taxon>
        <taxon>Liliopsida</taxon>
        <taxon>Poales</taxon>
        <taxon>Poaceae</taxon>
        <taxon>BOP clade</taxon>
        <taxon>Oryzoideae</taxon>
        <taxon>Oryzeae</taxon>
        <taxon>Oryzinae</taxon>
        <taxon>Oryza</taxon>
        <taxon>Oryza meyeriana</taxon>
    </lineage>
</organism>
<proteinExistence type="predicted"/>
<feature type="compositionally biased region" description="Basic and acidic residues" evidence="1">
    <location>
        <begin position="109"/>
        <end position="132"/>
    </location>
</feature>
<accession>A0A6G1EB17</accession>